<name>A0A180G5X0_PUCT1</name>
<dbReference type="Proteomes" id="UP000005240">
    <property type="component" value="Unassembled WGS sequence"/>
</dbReference>
<feature type="signal peptide" evidence="2">
    <location>
        <begin position="1"/>
        <end position="16"/>
    </location>
</feature>
<organism evidence="3">
    <name type="scientific">Puccinia triticina (isolate 1-1 / race 1 (BBBD))</name>
    <name type="common">Brown leaf rust fungus</name>
    <dbReference type="NCBI Taxonomy" id="630390"/>
    <lineage>
        <taxon>Eukaryota</taxon>
        <taxon>Fungi</taxon>
        <taxon>Dikarya</taxon>
        <taxon>Basidiomycota</taxon>
        <taxon>Pucciniomycotina</taxon>
        <taxon>Pucciniomycetes</taxon>
        <taxon>Pucciniales</taxon>
        <taxon>Pucciniaceae</taxon>
        <taxon>Puccinia</taxon>
    </lineage>
</organism>
<reference evidence="3" key="2">
    <citation type="submission" date="2016-05" db="EMBL/GenBank/DDBJ databases">
        <title>Comparative analysis highlights variable genome content of wheat rusts and divergence of the mating loci.</title>
        <authorList>
            <person name="Cuomo C.A."/>
            <person name="Bakkeren G."/>
            <person name="Szabo L."/>
            <person name="Khalil H."/>
            <person name="Joly D."/>
            <person name="Goldberg J."/>
            <person name="Young S."/>
            <person name="Zeng Q."/>
            <person name="Fellers J."/>
        </authorList>
    </citation>
    <scope>NUCLEOTIDE SEQUENCE [LARGE SCALE GENOMIC DNA]</scope>
    <source>
        <strain evidence="3">1-1 BBBD Race 1</strain>
    </source>
</reference>
<evidence type="ECO:0000313" key="3">
    <source>
        <dbReference type="EMBL" id="OAV88071.1"/>
    </source>
</evidence>
<feature type="region of interest" description="Disordered" evidence="1">
    <location>
        <begin position="194"/>
        <end position="213"/>
    </location>
</feature>
<dbReference type="EnsemblFungi" id="PTTG_29161-t43_1">
    <property type="protein sequence ID" value="PTTG_29161-t43_1-p1"/>
    <property type="gene ID" value="PTTG_29161"/>
</dbReference>
<dbReference type="AlphaFoldDB" id="A0A180G5X0"/>
<evidence type="ECO:0000256" key="1">
    <source>
        <dbReference type="SAM" id="MobiDB-lite"/>
    </source>
</evidence>
<reference evidence="4" key="4">
    <citation type="submission" date="2025-05" db="UniProtKB">
        <authorList>
            <consortium name="EnsemblFungi"/>
        </authorList>
    </citation>
    <scope>IDENTIFICATION</scope>
    <source>
        <strain evidence="4">isolate 1-1 / race 1 (BBBD)</strain>
    </source>
</reference>
<dbReference type="VEuPathDB" id="FungiDB:PTTG_29161"/>
<feature type="chain" id="PRO_5008109587" evidence="2">
    <location>
        <begin position="17"/>
        <end position="213"/>
    </location>
</feature>
<sequence length="213" mass="23430">MLLSAVSCHLLLQAAGYSLLKVIALPSPVPTAGNSLSPDSHVLELLQPFSHNGYWDIPNDGNRQKLPSVPDCGPPVFDCQQASQSFGAITPAADMTDLIIPQEAELVSRPAKRQRQAPRHEGESWRATVRPTAESVQSTHSLEIPQGLQEQVFQRMPTLWACTDHSLRIRHLGHHGTGLSTLETLMRMDGQMDYHQHQTTPPRATPSIPKITS</sequence>
<evidence type="ECO:0000256" key="2">
    <source>
        <dbReference type="SAM" id="SignalP"/>
    </source>
</evidence>
<protein>
    <submittedName>
        <fullName evidence="3 4">Uncharacterized protein</fullName>
    </submittedName>
</protein>
<dbReference type="EMBL" id="ADAS02000218">
    <property type="protein sequence ID" value="OAV88071.1"/>
    <property type="molecule type" value="Genomic_DNA"/>
</dbReference>
<evidence type="ECO:0000313" key="5">
    <source>
        <dbReference type="Proteomes" id="UP000005240"/>
    </source>
</evidence>
<reference evidence="3" key="1">
    <citation type="submission" date="2009-11" db="EMBL/GenBank/DDBJ databases">
        <authorList>
            <consortium name="The Broad Institute Genome Sequencing Platform"/>
            <person name="Ward D."/>
            <person name="Feldgarden M."/>
            <person name="Earl A."/>
            <person name="Young S.K."/>
            <person name="Zeng Q."/>
            <person name="Koehrsen M."/>
            <person name="Alvarado L."/>
            <person name="Berlin A."/>
            <person name="Bochicchio J."/>
            <person name="Borenstein D."/>
            <person name="Chapman S.B."/>
            <person name="Chen Z."/>
            <person name="Engels R."/>
            <person name="Freedman E."/>
            <person name="Gellesch M."/>
            <person name="Goldberg J."/>
            <person name="Griggs A."/>
            <person name="Gujja S."/>
            <person name="Heilman E."/>
            <person name="Heiman D."/>
            <person name="Hepburn T."/>
            <person name="Howarth C."/>
            <person name="Jen D."/>
            <person name="Larson L."/>
            <person name="Lewis B."/>
            <person name="Mehta T."/>
            <person name="Park D."/>
            <person name="Pearson M."/>
            <person name="Roberts A."/>
            <person name="Saif S."/>
            <person name="Shea T."/>
            <person name="Shenoy N."/>
            <person name="Sisk P."/>
            <person name="Stolte C."/>
            <person name="Sykes S."/>
            <person name="Thomson T."/>
            <person name="Walk T."/>
            <person name="White J."/>
            <person name="Yandava C."/>
            <person name="Izard J."/>
            <person name="Baranova O.V."/>
            <person name="Blanton J.M."/>
            <person name="Tanner A.C."/>
            <person name="Dewhirst F.E."/>
            <person name="Haas B."/>
            <person name="Nusbaum C."/>
            <person name="Birren B."/>
        </authorList>
    </citation>
    <scope>NUCLEOTIDE SEQUENCE [LARGE SCALE GENOMIC DNA]</scope>
    <source>
        <strain evidence="3">1-1 BBBD Race 1</strain>
    </source>
</reference>
<keyword evidence="5" id="KW-1185">Reference proteome</keyword>
<keyword evidence="2" id="KW-0732">Signal</keyword>
<feature type="region of interest" description="Disordered" evidence="1">
    <location>
        <begin position="108"/>
        <end position="131"/>
    </location>
</feature>
<gene>
    <name evidence="3" type="ORF">PTTG_29161</name>
</gene>
<reference evidence="4 5" key="3">
    <citation type="journal article" date="2017" name="G3 (Bethesda)">
        <title>Comparative analysis highlights variable genome content of wheat rusts and divergence of the mating loci.</title>
        <authorList>
            <person name="Cuomo C.A."/>
            <person name="Bakkeren G."/>
            <person name="Khalil H.B."/>
            <person name="Panwar V."/>
            <person name="Joly D."/>
            <person name="Linning R."/>
            <person name="Sakthikumar S."/>
            <person name="Song X."/>
            <person name="Adiconis X."/>
            <person name="Fan L."/>
            <person name="Goldberg J.M."/>
            <person name="Levin J.Z."/>
            <person name="Young S."/>
            <person name="Zeng Q."/>
            <person name="Anikster Y."/>
            <person name="Bruce M."/>
            <person name="Wang M."/>
            <person name="Yin C."/>
            <person name="McCallum B."/>
            <person name="Szabo L.J."/>
            <person name="Hulbert S."/>
            <person name="Chen X."/>
            <person name="Fellers J.P."/>
        </authorList>
    </citation>
    <scope>NUCLEOTIDE SEQUENCE</scope>
    <source>
        <strain evidence="4">isolate 1-1 / race 1 (BBBD)</strain>
        <strain evidence="5">Isolate 1-1 / race 1 (BBBD)</strain>
    </source>
</reference>
<proteinExistence type="predicted"/>
<evidence type="ECO:0000313" key="4">
    <source>
        <dbReference type="EnsemblFungi" id="PTTG_29161-t43_1-p1"/>
    </source>
</evidence>
<accession>A0A180G5X0</accession>